<dbReference type="OrthoDB" id="7827895at2"/>
<dbReference type="RefSeq" id="WP_007798455.1">
    <property type="nucleotide sequence ID" value="NZ_DS022276.1"/>
</dbReference>
<accession>Q0FU18</accession>
<dbReference type="Proteomes" id="UP000006230">
    <property type="component" value="Unassembled WGS sequence"/>
</dbReference>
<gene>
    <name evidence="1" type="ORF">R2601_19629</name>
</gene>
<protein>
    <submittedName>
        <fullName evidence="1">Uncharacterized protein</fullName>
    </submittedName>
</protein>
<comment type="caution">
    <text evidence="1">The sequence shown here is derived from an EMBL/GenBank/DDBJ whole genome shotgun (WGS) entry which is preliminary data.</text>
</comment>
<sequence>MTTRYAEKSFEIRFCAALSAAITPFNRNPQWFGLTQAQERRKGIDAVLGIGGSLILFQFKAQSGSRIKIERDQLTKLTSVEKRYPASTFYVFPEAEDIHAASRSDCMFKEAWCCTPSALDREVAKTAQSAAFTLNAVASTLSQARPKKSLAIEKTCKRFGCFCPTTAHERVAFHNKALDQFLGLVARSWDARDLMDPSFAEHGIGIPIGQDLPRSSLDRDGDRGIRSITSAEMFEDLLGEGAHQNLGPGLQALFVAR</sequence>
<organism evidence="1 2">
    <name type="scientific">Salipiger bermudensis (strain DSM 26914 / JCM 13377 / KCTC 12554 / HTCC2601)</name>
    <name type="common">Pelagibaca bermudensis</name>
    <dbReference type="NCBI Taxonomy" id="314265"/>
    <lineage>
        <taxon>Bacteria</taxon>
        <taxon>Pseudomonadati</taxon>
        <taxon>Pseudomonadota</taxon>
        <taxon>Alphaproteobacteria</taxon>
        <taxon>Rhodobacterales</taxon>
        <taxon>Roseobacteraceae</taxon>
        <taxon>Salipiger</taxon>
    </lineage>
</organism>
<dbReference type="AlphaFoldDB" id="Q0FU18"/>
<name>Q0FU18_SALBH</name>
<keyword evidence="2" id="KW-1185">Reference proteome</keyword>
<proteinExistence type="predicted"/>
<evidence type="ECO:0000313" key="2">
    <source>
        <dbReference type="Proteomes" id="UP000006230"/>
    </source>
</evidence>
<reference evidence="1 2" key="1">
    <citation type="journal article" date="2010" name="J. Bacteriol.">
        <title>Genome sequences of Pelagibaca bermudensis HTCC2601T and Maritimibacter alkaliphilus HTCC2654T, the type strains of two marine Roseobacter genera.</title>
        <authorList>
            <person name="Thrash J.C."/>
            <person name="Cho J.C."/>
            <person name="Ferriera S."/>
            <person name="Johnson J."/>
            <person name="Vergin K.L."/>
            <person name="Giovannoni S.J."/>
        </authorList>
    </citation>
    <scope>NUCLEOTIDE SEQUENCE [LARGE SCALE GENOMIC DNA]</scope>
    <source>
        <strain evidence="2">DSM 26914 / JCM 13377 / KCTC 12554 / HTCC2601</strain>
    </source>
</reference>
<evidence type="ECO:0000313" key="1">
    <source>
        <dbReference type="EMBL" id="EAU47581.1"/>
    </source>
</evidence>
<dbReference type="EMBL" id="AATQ01000005">
    <property type="protein sequence ID" value="EAU47581.1"/>
    <property type="molecule type" value="Genomic_DNA"/>
</dbReference>
<dbReference type="HOGENOM" id="CLU_1081196_0_0_5"/>
<dbReference type="STRING" id="314265.R2601_19629"/>